<organism evidence="2 3">
    <name type="scientific">Salibacterium halotolerans</name>
    <dbReference type="NCBI Taxonomy" id="1884432"/>
    <lineage>
        <taxon>Bacteria</taxon>
        <taxon>Bacillati</taxon>
        <taxon>Bacillota</taxon>
        <taxon>Bacilli</taxon>
        <taxon>Bacillales</taxon>
        <taxon>Bacillaceae</taxon>
    </lineage>
</organism>
<keyword evidence="3" id="KW-1185">Reference proteome</keyword>
<sequence length="81" mass="8784">MRITKRATAMAISIASFILFIIIIIDVDLGVFSPSFFVALILITAGIVMFKENEKIDGYIVTVGAGILLIVSILEIIVEVV</sequence>
<gene>
    <name evidence="2" type="ORF">SAMN05518683_1332</name>
</gene>
<evidence type="ECO:0000313" key="2">
    <source>
        <dbReference type="EMBL" id="SFQ36731.1"/>
    </source>
</evidence>
<dbReference type="EMBL" id="FOXD01000033">
    <property type="protein sequence ID" value="SFQ36731.1"/>
    <property type="molecule type" value="Genomic_DNA"/>
</dbReference>
<protein>
    <recommendedName>
        <fullName evidence="4">DUF3953 domain-containing protein</fullName>
    </recommendedName>
</protein>
<reference evidence="3" key="1">
    <citation type="submission" date="2016-10" db="EMBL/GenBank/DDBJ databases">
        <authorList>
            <person name="Varghese N."/>
            <person name="Submissions S."/>
        </authorList>
    </citation>
    <scope>NUCLEOTIDE SEQUENCE [LARGE SCALE GENOMIC DNA]</scope>
    <source>
        <strain evidence="3">S7</strain>
    </source>
</reference>
<evidence type="ECO:0008006" key="4">
    <source>
        <dbReference type="Google" id="ProtNLM"/>
    </source>
</evidence>
<keyword evidence="1" id="KW-0812">Transmembrane</keyword>
<keyword evidence="1" id="KW-0472">Membrane</keyword>
<dbReference type="Proteomes" id="UP000198892">
    <property type="component" value="Unassembled WGS sequence"/>
</dbReference>
<feature type="transmembrane region" description="Helical" evidence="1">
    <location>
        <begin position="7"/>
        <end position="25"/>
    </location>
</feature>
<accession>A0A1I5XXL5</accession>
<proteinExistence type="predicted"/>
<dbReference type="STRING" id="1884432.SAMN05518683_1332"/>
<evidence type="ECO:0000313" key="3">
    <source>
        <dbReference type="Proteomes" id="UP000198892"/>
    </source>
</evidence>
<feature type="transmembrane region" description="Helical" evidence="1">
    <location>
        <begin position="31"/>
        <end position="50"/>
    </location>
</feature>
<evidence type="ECO:0000256" key="1">
    <source>
        <dbReference type="SAM" id="Phobius"/>
    </source>
</evidence>
<dbReference type="AlphaFoldDB" id="A0A1I5XXL5"/>
<dbReference type="RefSeq" id="WP_093339464.1">
    <property type="nucleotide sequence ID" value="NZ_FOXD01000033.1"/>
</dbReference>
<feature type="transmembrane region" description="Helical" evidence="1">
    <location>
        <begin position="59"/>
        <end position="78"/>
    </location>
</feature>
<name>A0A1I5XXL5_9BACI</name>
<keyword evidence="1" id="KW-1133">Transmembrane helix</keyword>